<dbReference type="EMBL" id="RFLV01000001">
    <property type="protein sequence ID" value="TIH11243.1"/>
    <property type="molecule type" value="Genomic_DNA"/>
</dbReference>
<keyword evidence="2" id="KW-1185">Reference proteome</keyword>
<sequence length="59" mass="6761">MGRIVRTGRRTHLSVCDICMLIATCCTGRGLPRRKRMRLCRPWIRICPRPAPNSQPADI</sequence>
<evidence type="ECO:0000313" key="1">
    <source>
        <dbReference type="EMBL" id="TIH11243.1"/>
    </source>
</evidence>
<name>A0A4T2A2D5_9PSED</name>
<evidence type="ECO:0000313" key="2">
    <source>
        <dbReference type="Proteomes" id="UP000307541"/>
    </source>
</evidence>
<accession>A0A4T2A2D5</accession>
<dbReference type="Proteomes" id="UP000307541">
    <property type="component" value="Unassembled WGS sequence"/>
</dbReference>
<reference evidence="1 2" key="1">
    <citation type="submission" date="2018-10" db="EMBL/GenBank/DDBJ databases">
        <title>Pseudomonas leptonychotis sp. nov., isolated from Weddell seals in Antarctica.</title>
        <authorList>
            <person name="Novakova D."/>
            <person name="Svec P."/>
            <person name="Kralova S."/>
            <person name="Kristofova L."/>
            <person name="Zeman M."/>
            <person name="Pantucek R."/>
            <person name="Maslanova I."/>
            <person name="Sedlacek I."/>
        </authorList>
    </citation>
    <scope>NUCLEOTIDE SEQUENCE [LARGE SCALE GENOMIC DNA]</scope>
    <source>
        <strain evidence="1 2">CCM 8849</strain>
    </source>
</reference>
<gene>
    <name evidence="1" type="ORF">D8779_09965</name>
</gene>
<dbReference type="AlphaFoldDB" id="A0A4T2A2D5"/>
<dbReference type="OrthoDB" id="6991739at2"/>
<organism evidence="1 2">
    <name type="scientific">Pseudomonas leptonychotis</name>
    <dbReference type="NCBI Taxonomy" id="2448482"/>
    <lineage>
        <taxon>Bacteria</taxon>
        <taxon>Pseudomonadati</taxon>
        <taxon>Pseudomonadota</taxon>
        <taxon>Gammaproteobacteria</taxon>
        <taxon>Pseudomonadales</taxon>
        <taxon>Pseudomonadaceae</taxon>
        <taxon>Pseudomonas</taxon>
    </lineage>
</organism>
<protein>
    <submittedName>
        <fullName evidence="1">Protein GbcA</fullName>
    </submittedName>
</protein>
<proteinExistence type="predicted"/>
<comment type="caution">
    <text evidence="1">The sequence shown here is derived from an EMBL/GenBank/DDBJ whole genome shotgun (WGS) entry which is preliminary data.</text>
</comment>